<reference evidence="13" key="1">
    <citation type="submission" date="2025-08" db="UniProtKB">
        <authorList>
            <consortium name="Ensembl"/>
        </authorList>
    </citation>
    <scope>IDENTIFICATION</scope>
</reference>
<comment type="similarity">
    <text evidence="2">Belongs to the krueppel C2H2-type zinc-finger protein family.</text>
</comment>
<evidence type="ECO:0000256" key="10">
    <source>
        <dbReference type="ARBA" id="ARBA00023242"/>
    </source>
</evidence>
<evidence type="ECO:0000256" key="9">
    <source>
        <dbReference type="ARBA" id="ARBA00023163"/>
    </source>
</evidence>
<reference evidence="13" key="2">
    <citation type="submission" date="2025-09" db="UniProtKB">
        <authorList>
            <consortium name="Ensembl"/>
        </authorList>
    </citation>
    <scope>IDENTIFICATION</scope>
</reference>
<keyword evidence="4" id="KW-0677">Repeat</keyword>
<organism evidence="13 14">
    <name type="scientific">Amphilophus citrinellus</name>
    <name type="common">Midas cichlid</name>
    <name type="synonym">Cichlasoma citrinellum</name>
    <dbReference type="NCBI Taxonomy" id="61819"/>
    <lineage>
        <taxon>Eukaryota</taxon>
        <taxon>Metazoa</taxon>
        <taxon>Chordata</taxon>
        <taxon>Craniata</taxon>
        <taxon>Vertebrata</taxon>
        <taxon>Euteleostomi</taxon>
        <taxon>Actinopterygii</taxon>
        <taxon>Neopterygii</taxon>
        <taxon>Teleostei</taxon>
        <taxon>Neoteleostei</taxon>
        <taxon>Acanthomorphata</taxon>
        <taxon>Ovalentaria</taxon>
        <taxon>Cichlomorphae</taxon>
        <taxon>Cichliformes</taxon>
        <taxon>Cichlidae</taxon>
        <taxon>New World cichlids</taxon>
        <taxon>Cichlasomatinae</taxon>
        <taxon>Heroini</taxon>
        <taxon>Amphilophus</taxon>
    </lineage>
</organism>
<dbReference type="Ensembl" id="ENSACIT00000025663.1">
    <property type="protein sequence ID" value="ENSACIP00000025010.1"/>
    <property type="gene ID" value="ENSACIG00000019380.1"/>
</dbReference>
<dbReference type="Proteomes" id="UP000261340">
    <property type="component" value="Unplaced"/>
</dbReference>
<dbReference type="InterPro" id="IPR050331">
    <property type="entry name" value="Zinc_finger"/>
</dbReference>
<evidence type="ECO:0000256" key="8">
    <source>
        <dbReference type="ARBA" id="ARBA00023125"/>
    </source>
</evidence>
<evidence type="ECO:0000256" key="6">
    <source>
        <dbReference type="ARBA" id="ARBA00022833"/>
    </source>
</evidence>
<comment type="subcellular location">
    <subcellularLocation>
        <location evidence="1">Nucleus</location>
    </subcellularLocation>
</comment>
<feature type="domain" description="C2H2-type" evidence="12">
    <location>
        <begin position="162"/>
        <end position="189"/>
    </location>
</feature>
<feature type="domain" description="C2H2-type" evidence="12">
    <location>
        <begin position="79"/>
        <end position="102"/>
    </location>
</feature>
<evidence type="ECO:0000256" key="2">
    <source>
        <dbReference type="ARBA" id="ARBA00006991"/>
    </source>
</evidence>
<dbReference type="Pfam" id="PF00096">
    <property type="entry name" value="zf-C2H2"/>
    <property type="match status" value="1"/>
</dbReference>
<evidence type="ECO:0000256" key="1">
    <source>
        <dbReference type="ARBA" id="ARBA00004123"/>
    </source>
</evidence>
<dbReference type="PANTHER" id="PTHR16515:SF49">
    <property type="entry name" value="GASTRULA ZINC FINGER PROTEIN XLCGF49.1-LIKE-RELATED"/>
    <property type="match status" value="1"/>
</dbReference>
<keyword evidence="10" id="KW-0539">Nucleus</keyword>
<evidence type="ECO:0000256" key="7">
    <source>
        <dbReference type="ARBA" id="ARBA00023015"/>
    </source>
</evidence>
<dbReference type="SUPFAM" id="SSF57667">
    <property type="entry name" value="beta-beta-alpha zinc fingers"/>
    <property type="match status" value="2"/>
</dbReference>
<evidence type="ECO:0000256" key="5">
    <source>
        <dbReference type="ARBA" id="ARBA00022771"/>
    </source>
</evidence>
<dbReference type="PROSITE" id="PS50157">
    <property type="entry name" value="ZINC_FINGER_C2H2_2"/>
    <property type="match status" value="4"/>
</dbReference>
<dbReference type="InterPro" id="IPR013087">
    <property type="entry name" value="Znf_C2H2_type"/>
</dbReference>
<name>A0A3Q0SYC4_AMPCI</name>
<dbReference type="GO" id="GO:0003677">
    <property type="term" value="F:DNA binding"/>
    <property type="evidence" value="ECO:0007669"/>
    <property type="project" value="UniProtKB-KW"/>
</dbReference>
<feature type="domain" description="C2H2-type" evidence="12">
    <location>
        <begin position="134"/>
        <end position="161"/>
    </location>
</feature>
<evidence type="ECO:0000256" key="4">
    <source>
        <dbReference type="ARBA" id="ARBA00022737"/>
    </source>
</evidence>
<evidence type="ECO:0000259" key="12">
    <source>
        <dbReference type="PROSITE" id="PS50157"/>
    </source>
</evidence>
<accession>A0A3Q0SYC4</accession>
<evidence type="ECO:0000313" key="13">
    <source>
        <dbReference type="Ensembl" id="ENSACIP00000025010.1"/>
    </source>
</evidence>
<evidence type="ECO:0000313" key="14">
    <source>
        <dbReference type="Proteomes" id="UP000261340"/>
    </source>
</evidence>
<protein>
    <recommendedName>
        <fullName evidence="12">C2H2-type domain-containing protein</fullName>
    </recommendedName>
</protein>
<dbReference type="FunFam" id="3.30.160.60:FF:002343">
    <property type="entry name" value="Zinc finger protein 33A"/>
    <property type="match status" value="1"/>
</dbReference>
<dbReference type="Gene3D" id="3.30.160.60">
    <property type="entry name" value="Classic Zinc Finger"/>
    <property type="match status" value="3"/>
</dbReference>
<keyword evidence="8" id="KW-0238">DNA-binding</keyword>
<dbReference type="PROSITE" id="PS00028">
    <property type="entry name" value="ZINC_FINGER_C2H2_1"/>
    <property type="match status" value="3"/>
</dbReference>
<dbReference type="InterPro" id="IPR036236">
    <property type="entry name" value="Znf_C2H2_sf"/>
</dbReference>
<keyword evidence="6" id="KW-0862">Zinc</keyword>
<dbReference type="PANTHER" id="PTHR16515">
    <property type="entry name" value="PR DOMAIN ZINC FINGER PROTEIN"/>
    <property type="match status" value="1"/>
</dbReference>
<dbReference type="SMART" id="SM00355">
    <property type="entry name" value="ZnF_C2H2"/>
    <property type="match status" value="4"/>
</dbReference>
<proteinExistence type="inferred from homology"/>
<keyword evidence="5 11" id="KW-0863">Zinc-finger</keyword>
<keyword evidence="3" id="KW-0479">Metal-binding</keyword>
<dbReference type="AlphaFoldDB" id="A0A3Q0SYC4"/>
<keyword evidence="9" id="KW-0804">Transcription</keyword>
<dbReference type="STRING" id="61819.ENSACIP00000025010"/>
<dbReference type="GO" id="GO:0008270">
    <property type="term" value="F:zinc ion binding"/>
    <property type="evidence" value="ECO:0007669"/>
    <property type="project" value="UniProtKB-KW"/>
</dbReference>
<keyword evidence="14" id="KW-1185">Reference proteome</keyword>
<evidence type="ECO:0000256" key="3">
    <source>
        <dbReference type="ARBA" id="ARBA00022723"/>
    </source>
</evidence>
<dbReference type="GO" id="GO:0005634">
    <property type="term" value="C:nucleus"/>
    <property type="evidence" value="ECO:0007669"/>
    <property type="project" value="UniProtKB-SubCell"/>
</dbReference>
<evidence type="ECO:0000256" key="11">
    <source>
        <dbReference type="PROSITE-ProRule" id="PRU00042"/>
    </source>
</evidence>
<keyword evidence="7" id="KW-0805">Transcription regulation</keyword>
<dbReference type="GO" id="GO:0010468">
    <property type="term" value="P:regulation of gene expression"/>
    <property type="evidence" value="ECO:0007669"/>
    <property type="project" value="TreeGrafter"/>
</dbReference>
<dbReference type="OMA" id="RHEESCN"/>
<dbReference type="GeneTree" id="ENSGT01150000286918"/>
<feature type="domain" description="C2H2-type" evidence="12">
    <location>
        <begin position="105"/>
        <end position="133"/>
    </location>
</feature>
<dbReference type="FunFam" id="3.30.160.60:FF:001506">
    <property type="entry name" value="Zinc finger protein"/>
    <property type="match status" value="1"/>
</dbReference>
<sequence>MKWIQLPQTLHLNVVREQGQIVLFLEGFSFTFGKKKKRNPKTKKIQTRYWKQSTSAYEPEDRRFLSTRPVNKSFTEEETKCLICEKLFEHPNQLKTHTKLHSFPYHCIQCEKGFTSQSGELLLHNRSHTGETPYTCIQCGKGFSSKSHLNVHMRSHTGERPYLCSECPKRFLTLNCLKRHTLSHNGVKPFKPACY</sequence>